<accession>A0AAV6SWF0</accession>
<gene>
    <name evidence="1" type="ORF">JOB18_046114</name>
</gene>
<dbReference type="EMBL" id="JAGKHQ010000003">
    <property type="protein sequence ID" value="KAG7521318.1"/>
    <property type="molecule type" value="Genomic_DNA"/>
</dbReference>
<dbReference type="Proteomes" id="UP000693946">
    <property type="component" value="Linkage Group LG11"/>
</dbReference>
<sequence>MHSPSWEMSAHCHSHTTQVVENTHTHINNCKRYKSRSFTHSRCCCVFRKRLYFFLFWYEKERNPGATVQTGRHSTQCRGRENIYHFEVGFGTIWRDCLSTSDFV</sequence>
<organism evidence="1 2">
    <name type="scientific">Solea senegalensis</name>
    <name type="common">Senegalese sole</name>
    <dbReference type="NCBI Taxonomy" id="28829"/>
    <lineage>
        <taxon>Eukaryota</taxon>
        <taxon>Metazoa</taxon>
        <taxon>Chordata</taxon>
        <taxon>Craniata</taxon>
        <taxon>Vertebrata</taxon>
        <taxon>Euteleostomi</taxon>
        <taxon>Actinopterygii</taxon>
        <taxon>Neopterygii</taxon>
        <taxon>Teleostei</taxon>
        <taxon>Neoteleostei</taxon>
        <taxon>Acanthomorphata</taxon>
        <taxon>Carangaria</taxon>
        <taxon>Pleuronectiformes</taxon>
        <taxon>Pleuronectoidei</taxon>
        <taxon>Soleidae</taxon>
        <taxon>Solea</taxon>
    </lineage>
</organism>
<evidence type="ECO:0000313" key="2">
    <source>
        <dbReference type="Proteomes" id="UP000693946"/>
    </source>
</evidence>
<name>A0AAV6SWF0_SOLSE</name>
<comment type="caution">
    <text evidence="1">The sequence shown here is derived from an EMBL/GenBank/DDBJ whole genome shotgun (WGS) entry which is preliminary data.</text>
</comment>
<dbReference type="AlphaFoldDB" id="A0AAV6SWF0"/>
<protein>
    <submittedName>
        <fullName evidence="1">Uncharacterized protein</fullName>
    </submittedName>
</protein>
<evidence type="ECO:0000313" key="1">
    <source>
        <dbReference type="EMBL" id="KAG7521318.1"/>
    </source>
</evidence>
<keyword evidence="2" id="KW-1185">Reference proteome</keyword>
<proteinExistence type="predicted"/>
<reference evidence="1 2" key="1">
    <citation type="journal article" date="2021" name="Sci. Rep.">
        <title>Chromosome anchoring in Senegalese sole (Solea senegalensis) reveals sex-associated markers and genome rearrangements in flatfish.</title>
        <authorList>
            <person name="Guerrero-Cozar I."/>
            <person name="Gomez-Garrido J."/>
            <person name="Berbel C."/>
            <person name="Martinez-Blanch J.F."/>
            <person name="Alioto T."/>
            <person name="Claros M.G."/>
            <person name="Gagnaire P.A."/>
            <person name="Manchado M."/>
        </authorList>
    </citation>
    <scope>NUCLEOTIDE SEQUENCE [LARGE SCALE GENOMIC DNA]</scope>
    <source>
        <strain evidence="1">Sse05_10M</strain>
    </source>
</reference>